<sequence>MKKLAALFTAAAVLSGCVAVPYDRPPPPRPAPGYGDRDRDGVPNRYDRDRDGDGVPNRYDRRPNDSWRN</sequence>
<organism evidence="3 4">
    <name type="scientific">Variovorax paradoxus</name>
    <dbReference type="NCBI Taxonomy" id="34073"/>
    <lineage>
        <taxon>Bacteria</taxon>
        <taxon>Pseudomonadati</taxon>
        <taxon>Pseudomonadota</taxon>
        <taxon>Betaproteobacteria</taxon>
        <taxon>Burkholderiales</taxon>
        <taxon>Comamonadaceae</taxon>
        <taxon>Variovorax</taxon>
    </lineage>
</organism>
<reference evidence="3 4" key="1">
    <citation type="submission" date="2017-08" db="EMBL/GenBank/DDBJ databases">
        <title>Infants hospitalized years apart are colonized by the same room-sourced microbial strains.</title>
        <authorList>
            <person name="Brooks B."/>
            <person name="Olm M.R."/>
            <person name="Firek B.A."/>
            <person name="Baker R."/>
            <person name="Thomas B.C."/>
            <person name="Morowitz M.J."/>
            <person name="Banfield J.F."/>
        </authorList>
    </citation>
    <scope>NUCLEOTIDE SEQUENCE [LARGE SCALE GENOMIC DNA]</scope>
    <source>
        <strain evidence="3">S2_005_003_R2_41</strain>
    </source>
</reference>
<dbReference type="AlphaFoldDB" id="A0A2W5PPF4"/>
<proteinExistence type="predicted"/>
<dbReference type="SUPFAM" id="SSF103647">
    <property type="entry name" value="TSP type-3 repeat"/>
    <property type="match status" value="1"/>
</dbReference>
<comment type="caution">
    <text evidence="3">The sequence shown here is derived from an EMBL/GenBank/DDBJ whole genome shotgun (WGS) entry which is preliminary data.</text>
</comment>
<feature type="compositionally biased region" description="Basic and acidic residues" evidence="1">
    <location>
        <begin position="35"/>
        <end position="69"/>
    </location>
</feature>
<evidence type="ECO:0000313" key="4">
    <source>
        <dbReference type="Proteomes" id="UP000249135"/>
    </source>
</evidence>
<feature type="region of interest" description="Disordered" evidence="1">
    <location>
        <begin position="19"/>
        <end position="69"/>
    </location>
</feature>
<evidence type="ECO:0008006" key="5">
    <source>
        <dbReference type="Google" id="ProtNLM"/>
    </source>
</evidence>
<keyword evidence="2" id="KW-0732">Signal</keyword>
<name>A0A2W5PPF4_VARPD</name>
<evidence type="ECO:0000256" key="2">
    <source>
        <dbReference type="SAM" id="SignalP"/>
    </source>
</evidence>
<gene>
    <name evidence="3" type="ORF">DI563_26465</name>
</gene>
<dbReference type="PROSITE" id="PS51257">
    <property type="entry name" value="PROKAR_LIPOPROTEIN"/>
    <property type="match status" value="1"/>
</dbReference>
<dbReference type="Gene3D" id="4.10.1080.10">
    <property type="entry name" value="TSP type-3 repeat"/>
    <property type="match status" value="1"/>
</dbReference>
<dbReference type="EMBL" id="QFPP01000534">
    <property type="protein sequence ID" value="PZQ64665.1"/>
    <property type="molecule type" value="Genomic_DNA"/>
</dbReference>
<feature type="chain" id="PRO_5015926001" description="Lipoprotein" evidence="2">
    <location>
        <begin position="20"/>
        <end position="69"/>
    </location>
</feature>
<evidence type="ECO:0000313" key="3">
    <source>
        <dbReference type="EMBL" id="PZQ64665.1"/>
    </source>
</evidence>
<evidence type="ECO:0000256" key="1">
    <source>
        <dbReference type="SAM" id="MobiDB-lite"/>
    </source>
</evidence>
<feature type="signal peptide" evidence="2">
    <location>
        <begin position="1"/>
        <end position="19"/>
    </location>
</feature>
<dbReference type="GO" id="GO:0005509">
    <property type="term" value="F:calcium ion binding"/>
    <property type="evidence" value="ECO:0007669"/>
    <property type="project" value="InterPro"/>
</dbReference>
<dbReference type="Proteomes" id="UP000249135">
    <property type="component" value="Unassembled WGS sequence"/>
</dbReference>
<protein>
    <recommendedName>
        <fullName evidence="5">Lipoprotein</fullName>
    </recommendedName>
</protein>
<dbReference type="InterPro" id="IPR028974">
    <property type="entry name" value="TSP_type-3_rpt"/>
</dbReference>
<accession>A0A2W5PPF4</accession>